<reference evidence="2 3" key="1">
    <citation type="submission" date="2021-08" db="EMBL/GenBank/DDBJ databases">
        <title>Draft Genome Sequence of Phanerochaete sordida strain YK-624.</title>
        <authorList>
            <person name="Mori T."/>
            <person name="Dohra H."/>
            <person name="Suzuki T."/>
            <person name="Kawagishi H."/>
            <person name="Hirai H."/>
        </authorList>
    </citation>
    <scope>NUCLEOTIDE SEQUENCE [LARGE SCALE GENOMIC DNA]</scope>
    <source>
        <strain evidence="2 3">YK-624</strain>
    </source>
</reference>
<feature type="region of interest" description="Disordered" evidence="1">
    <location>
        <begin position="199"/>
        <end position="258"/>
    </location>
</feature>
<feature type="compositionally biased region" description="Basic and acidic residues" evidence="1">
    <location>
        <begin position="212"/>
        <end position="222"/>
    </location>
</feature>
<evidence type="ECO:0000256" key="1">
    <source>
        <dbReference type="SAM" id="MobiDB-lite"/>
    </source>
</evidence>
<dbReference type="AlphaFoldDB" id="A0A9P3GHY1"/>
<accession>A0A9P3GHY1</accession>
<keyword evidence="3" id="KW-1185">Reference proteome</keyword>
<comment type="caution">
    <text evidence="2">The sequence shown here is derived from an EMBL/GenBank/DDBJ whole genome shotgun (WGS) entry which is preliminary data.</text>
</comment>
<dbReference type="Proteomes" id="UP000703269">
    <property type="component" value="Unassembled WGS sequence"/>
</dbReference>
<evidence type="ECO:0000313" key="2">
    <source>
        <dbReference type="EMBL" id="GJE95086.1"/>
    </source>
</evidence>
<sequence>MQRFSAESGHMPVEVREGSDGPQAGIEQPSKRHRARRQRDNADSGWEEYLERNTQFDAQYTVILHGSERCKRCVDRDWSCRIKPSPREKGRFVCLACRLGKSKCHLPDHAPLPSRAAIPRRRATRMGNTTSIESKDAGSDSEADEMEVEMELAIVDSASSTSTSSEANTAEEDPVDQPANLQPGCSRTRRTTMSLKLNASAANASTSPVNETADHPHDEHHTAAQISLGAGKSVGHSHAQVPGNSAGPPHPPILSAPISTGRRLDSVRQGNTHNVVTIQVLQQCDQDLRASAQNVTTSIKQFHEVLARSSYALSSIYNTNHA</sequence>
<protein>
    <submittedName>
        <fullName evidence="2">Uncharacterized protein</fullName>
    </submittedName>
</protein>
<feature type="compositionally biased region" description="Low complexity" evidence="1">
    <location>
        <begin position="157"/>
        <end position="168"/>
    </location>
</feature>
<name>A0A9P3GHY1_9APHY</name>
<proteinExistence type="predicted"/>
<feature type="region of interest" description="Disordered" evidence="1">
    <location>
        <begin position="1"/>
        <end position="43"/>
    </location>
</feature>
<feature type="region of interest" description="Disordered" evidence="1">
    <location>
        <begin position="126"/>
        <end position="145"/>
    </location>
</feature>
<evidence type="ECO:0000313" key="3">
    <source>
        <dbReference type="Proteomes" id="UP000703269"/>
    </source>
</evidence>
<feature type="region of interest" description="Disordered" evidence="1">
    <location>
        <begin position="157"/>
        <end position="186"/>
    </location>
</feature>
<gene>
    <name evidence="2" type="ORF">PsYK624_112660</name>
</gene>
<dbReference type="EMBL" id="BPQB01000045">
    <property type="protein sequence ID" value="GJE95086.1"/>
    <property type="molecule type" value="Genomic_DNA"/>
</dbReference>
<organism evidence="2 3">
    <name type="scientific">Phanerochaete sordida</name>
    <dbReference type="NCBI Taxonomy" id="48140"/>
    <lineage>
        <taxon>Eukaryota</taxon>
        <taxon>Fungi</taxon>
        <taxon>Dikarya</taxon>
        <taxon>Basidiomycota</taxon>
        <taxon>Agaricomycotina</taxon>
        <taxon>Agaricomycetes</taxon>
        <taxon>Polyporales</taxon>
        <taxon>Phanerochaetaceae</taxon>
        <taxon>Phanerochaete</taxon>
    </lineage>
</organism>